<evidence type="ECO:0000313" key="2">
    <source>
        <dbReference type="Proteomes" id="UP000800038"/>
    </source>
</evidence>
<reference evidence="1" key="1">
    <citation type="journal article" date="2020" name="Stud. Mycol.">
        <title>101 Dothideomycetes genomes: a test case for predicting lifestyles and emergence of pathogens.</title>
        <authorList>
            <person name="Haridas S."/>
            <person name="Albert R."/>
            <person name="Binder M."/>
            <person name="Bloem J."/>
            <person name="Labutti K."/>
            <person name="Salamov A."/>
            <person name="Andreopoulos B."/>
            <person name="Baker S."/>
            <person name="Barry K."/>
            <person name="Bills G."/>
            <person name="Bluhm B."/>
            <person name="Cannon C."/>
            <person name="Castanera R."/>
            <person name="Culley D."/>
            <person name="Daum C."/>
            <person name="Ezra D."/>
            <person name="Gonzalez J."/>
            <person name="Henrissat B."/>
            <person name="Kuo A."/>
            <person name="Liang C."/>
            <person name="Lipzen A."/>
            <person name="Lutzoni F."/>
            <person name="Magnuson J."/>
            <person name="Mondo S."/>
            <person name="Nolan M."/>
            <person name="Ohm R."/>
            <person name="Pangilinan J."/>
            <person name="Park H.-J."/>
            <person name="Ramirez L."/>
            <person name="Alfaro M."/>
            <person name="Sun H."/>
            <person name="Tritt A."/>
            <person name="Yoshinaga Y."/>
            <person name="Zwiers L.-H."/>
            <person name="Turgeon B."/>
            <person name="Goodwin S."/>
            <person name="Spatafora J."/>
            <person name="Crous P."/>
            <person name="Grigoriev I."/>
        </authorList>
    </citation>
    <scope>NUCLEOTIDE SEQUENCE</scope>
    <source>
        <strain evidence="1">CBS 161.51</strain>
    </source>
</reference>
<gene>
    <name evidence="1" type="ORF">EJ02DRAFT_514592</name>
</gene>
<proteinExistence type="predicted"/>
<keyword evidence="2" id="KW-1185">Reference proteome</keyword>
<dbReference type="AlphaFoldDB" id="A0A6A5SCG9"/>
<dbReference type="OrthoDB" id="3791947at2759"/>
<dbReference type="Proteomes" id="UP000800038">
    <property type="component" value="Unassembled WGS sequence"/>
</dbReference>
<evidence type="ECO:0000313" key="1">
    <source>
        <dbReference type="EMBL" id="KAF1938315.1"/>
    </source>
</evidence>
<organism evidence="1 2">
    <name type="scientific">Clathrospora elynae</name>
    <dbReference type="NCBI Taxonomy" id="706981"/>
    <lineage>
        <taxon>Eukaryota</taxon>
        <taxon>Fungi</taxon>
        <taxon>Dikarya</taxon>
        <taxon>Ascomycota</taxon>
        <taxon>Pezizomycotina</taxon>
        <taxon>Dothideomycetes</taxon>
        <taxon>Pleosporomycetidae</taxon>
        <taxon>Pleosporales</taxon>
        <taxon>Diademaceae</taxon>
        <taxon>Clathrospora</taxon>
    </lineage>
</organism>
<protein>
    <submittedName>
        <fullName evidence="1">Uncharacterized protein</fullName>
    </submittedName>
</protein>
<name>A0A6A5SCG9_9PLEO</name>
<accession>A0A6A5SCG9</accession>
<sequence length="111" mass="12204">MPGQIPEFQIAHFLSANTAPLPLAYVPDLDCPICSLPYASPPTSSYVHPDIGAGIHEYAVQSVTIPEFCCADVITSVLRQTINLTINSSKYRCHSLFYEQTTNCWLISDSP</sequence>
<dbReference type="EMBL" id="ML976108">
    <property type="protein sequence ID" value="KAF1938315.1"/>
    <property type="molecule type" value="Genomic_DNA"/>
</dbReference>